<dbReference type="InterPro" id="IPR000056">
    <property type="entry name" value="Ribul_P_3_epim-like"/>
</dbReference>
<dbReference type="EMBL" id="CP017641">
    <property type="protein sequence ID" value="APZ91640.1"/>
    <property type="molecule type" value="Genomic_DNA"/>
</dbReference>
<evidence type="ECO:0000256" key="6">
    <source>
        <dbReference type="ARBA" id="ARBA00009541"/>
    </source>
</evidence>
<comment type="similarity">
    <text evidence="6 10 11">Belongs to the ribulose-phosphate 3-epimerase family.</text>
</comment>
<comment type="cofactor">
    <cofactor evidence="4">
        <name>Zn(2+)</name>
        <dbReference type="ChEBI" id="CHEBI:29105"/>
    </cofactor>
</comment>
<evidence type="ECO:0000256" key="8">
    <source>
        <dbReference type="ARBA" id="ARBA00022723"/>
    </source>
</evidence>
<feature type="binding site" evidence="10 13">
    <location>
        <position position="73"/>
    </location>
    <ligand>
        <name>a divalent metal cation</name>
        <dbReference type="ChEBI" id="CHEBI:60240"/>
    </ligand>
</feature>
<organism evidence="15 16">
    <name type="scientific">Fuerstiella marisgermanici</name>
    <dbReference type="NCBI Taxonomy" id="1891926"/>
    <lineage>
        <taxon>Bacteria</taxon>
        <taxon>Pseudomonadati</taxon>
        <taxon>Planctomycetota</taxon>
        <taxon>Planctomycetia</taxon>
        <taxon>Planctomycetales</taxon>
        <taxon>Planctomycetaceae</taxon>
        <taxon>Fuerstiella</taxon>
    </lineage>
</organism>
<evidence type="ECO:0000256" key="9">
    <source>
        <dbReference type="ARBA" id="ARBA00023235"/>
    </source>
</evidence>
<keyword evidence="10 11" id="KW-0119">Carbohydrate metabolism</keyword>
<feature type="binding site" evidence="10 14">
    <location>
        <position position="15"/>
    </location>
    <ligand>
        <name>substrate</name>
    </ligand>
</feature>
<dbReference type="InterPro" id="IPR026019">
    <property type="entry name" value="Ribul_P_3_epim"/>
</dbReference>
<dbReference type="HAMAP" id="MF_02227">
    <property type="entry name" value="RPE"/>
    <property type="match status" value="1"/>
</dbReference>
<evidence type="ECO:0000256" key="1">
    <source>
        <dbReference type="ARBA" id="ARBA00001782"/>
    </source>
</evidence>
<dbReference type="FunFam" id="3.20.20.70:FF:000004">
    <property type="entry name" value="Ribulose-phosphate 3-epimerase"/>
    <property type="match status" value="1"/>
</dbReference>
<feature type="binding site" evidence="10">
    <location>
        <begin position="179"/>
        <end position="181"/>
    </location>
    <ligand>
        <name>substrate</name>
    </ligand>
</feature>
<feature type="binding site" evidence="10 13">
    <location>
        <position position="42"/>
    </location>
    <ligand>
        <name>a divalent metal cation</name>
        <dbReference type="ChEBI" id="CHEBI:60240"/>
    </ligand>
</feature>
<feature type="binding site" evidence="10 13">
    <location>
        <position position="179"/>
    </location>
    <ligand>
        <name>a divalent metal cation</name>
        <dbReference type="ChEBI" id="CHEBI:60240"/>
    </ligand>
</feature>
<comment type="catalytic activity">
    <reaction evidence="1 10 11">
        <text>D-ribulose 5-phosphate = D-xylulose 5-phosphate</text>
        <dbReference type="Rhea" id="RHEA:13677"/>
        <dbReference type="ChEBI" id="CHEBI:57737"/>
        <dbReference type="ChEBI" id="CHEBI:58121"/>
        <dbReference type="EC" id="5.1.3.1"/>
    </reaction>
</comment>
<dbReference type="STRING" id="1891926.Fuma_01231"/>
<dbReference type="EC" id="5.1.3.1" evidence="7 10"/>
<evidence type="ECO:0000256" key="11">
    <source>
        <dbReference type="PIRNR" id="PIRNR001461"/>
    </source>
</evidence>
<evidence type="ECO:0000256" key="14">
    <source>
        <dbReference type="PIRSR" id="PIRSR001461-3"/>
    </source>
</evidence>
<dbReference type="InterPro" id="IPR013785">
    <property type="entry name" value="Aldolase_TIM"/>
</dbReference>
<name>A0A1P8WC46_9PLAN</name>
<keyword evidence="13" id="KW-0170">Cobalt</keyword>
<dbReference type="PANTHER" id="PTHR11749">
    <property type="entry name" value="RIBULOSE-5-PHOSPHATE-3-EPIMERASE"/>
    <property type="match status" value="1"/>
</dbReference>
<comment type="cofactor">
    <cofactor evidence="10 13">
        <name>a divalent metal cation</name>
        <dbReference type="ChEBI" id="CHEBI:60240"/>
    </cofactor>
    <text evidence="10 13">Binds 1 divalent metal cation per subunit.</text>
</comment>
<feature type="active site" description="Proton donor" evidence="10 12">
    <location>
        <position position="179"/>
    </location>
</feature>
<feature type="binding site" evidence="10 13">
    <location>
        <position position="40"/>
    </location>
    <ligand>
        <name>a divalent metal cation</name>
        <dbReference type="ChEBI" id="CHEBI:60240"/>
    </ligand>
</feature>
<evidence type="ECO:0000256" key="4">
    <source>
        <dbReference type="ARBA" id="ARBA00001947"/>
    </source>
</evidence>
<feature type="binding site" evidence="10 14">
    <location>
        <begin position="201"/>
        <end position="202"/>
    </location>
    <ligand>
        <name>substrate</name>
    </ligand>
</feature>
<evidence type="ECO:0000256" key="7">
    <source>
        <dbReference type="ARBA" id="ARBA00013188"/>
    </source>
</evidence>
<dbReference type="Pfam" id="PF00834">
    <property type="entry name" value="Ribul_P_3_epim"/>
    <property type="match status" value="1"/>
</dbReference>
<feature type="binding site" evidence="10 14">
    <location>
        <begin position="149"/>
        <end position="152"/>
    </location>
    <ligand>
        <name>substrate</name>
    </ligand>
</feature>
<gene>
    <name evidence="10 15" type="primary">rpe</name>
    <name evidence="15" type="ORF">Fuma_01231</name>
</gene>
<keyword evidence="8 10" id="KW-0479">Metal-binding</keyword>
<comment type="cofactor">
    <cofactor evidence="3">
        <name>Co(2+)</name>
        <dbReference type="ChEBI" id="CHEBI:48828"/>
    </cofactor>
</comment>
<comment type="cofactor">
    <cofactor evidence="5">
        <name>Fe(2+)</name>
        <dbReference type="ChEBI" id="CHEBI:29033"/>
    </cofactor>
</comment>
<dbReference type="SUPFAM" id="SSF51366">
    <property type="entry name" value="Ribulose-phoshate binding barrel"/>
    <property type="match status" value="1"/>
</dbReference>
<comment type="pathway">
    <text evidence="10">Carbohydrate degradation.</text>
</comment>
<protein>
    <recommendedName>
        <fullName evidence="7 10">Ribulose-phosphate 3-epimerase</fullName>
        <ecNumber evidence="7 10">5.1.3.1</ecNumber>
    </recommendedName>
</protein>
<dbReference type="Proteomes" id="UP000187735">
    <property type="component" value="Chromosome"/>
</dbReference>
<evidence type="ECO:0000313" key="16">
    <source>
        <dbReference type="Proteomes" id="UP000187735"/>
    </source>
</evidence>
<evidence type="ECO:0000256" key="13">
    <source>
        <dbReference type="PIRSR" id="PIRSR001461-2"/>
    </source>
</evidence>
<evidence type="ECO:0000256" key="3">
    <source>
        <dbReference type="ARBA" id="ARBA00001941"/>
    </source>
</evidence>
<dbReference type="GO" id="GO:0006098">
    <property type="term" value="P:pentose-phosphate shunt"/>
    <property type="evidence" value="ECO:0007669"/>
    <property type="project" value="UniProtKB-UniRule"/>
</dbReference>
<keyword evidence="13" id="KW-0464">Manganese</keyword>
<dbReference type="GO" id="GO:0004750">
    <property type="term" value="F:D-ribulose-phosphate 3-epimerase activity"/>
    <property type="evidence" value="ECO:0007669"/>
    <property type="project" value="UniProtKB-UniRule"/>
</dbReference>
<evidence type="ECO:0000256" key="5">
    <source>
        <dbReference type="ARBA" id="ARBA00001954"/>
    </source>
</evidence>
<dbReference type="CDD" id="cd00429">
    <property type="entry name" value="RPE"/>
    <property type="match status" value="1"/>
</dbReference>
<keyword evidence="16" id="KW-1185">Reference proteome</keyword>
<evidence type="ECO:0000256" key="2">
    <source>
        <dbReference type="ARBA" id="ARBA00001936"/>
    </source>
</evidence>
<dbReference type="PIRSF" id="PIRSF001461">
    <property type="entry name" value="RPE"/>
    <property type="match status" value="1"/>
</dbReference>
<accession>A0A1P8WC46</accession>
<feature type="binding site" evidence="14">
    <location>
        <position position="181"/>
    </location>
    <ligand>
        <name>substrate</name>
    </ligand>
</feature>
<dbReference type="NCBIfam" id="TIGR01163">
    <property type="entry name" value="rpe"/>
    <property type="match status" value="1"/>
</dbReference>
<evidence type="ECO:0000313" key="15">
    <source>
        <dbReference type="EMBL" id="APZ91640.1"/>
    </source>
</evidence>
<comment type="cofactor">
    <cofactor evidence="2">
        <name>Mn(2+)</name>
        <dbReference type="ChEBI" id="CHEBI:29035"/>
    </cofactor>
</comment>
<dbReference type="GO" id="GO:0019323">
    <property type="term" value="P:pentose catabolic process"/>
    <property type="evidence" value="ECO:0007669"/>
    <property type="project" value="UniProtKB-UniRule"/>
</dbReference>
<keyword evidence="9 10" id="KW-0413">Isomerase</keyword>
<feature type="binding site" evidence="10 14">
    <location>
        <position position="73"/>
    </location>
    <ligand>
        <name>substrate</name>
    </ligand>
</feature>
<feature type="active site" description="Proton acceptor" evidence="10 12">
    <location>
        <position position="42"/>
    </location>
</feature>
<evidence type="ECO:0000256" key="12">
    <source>
        <dbReference type="PIRSR" id="PIRSR001461-1"/>
    </source>
</evidence>
<dbReference type="Gene3D" id="3.20.20.70">
    <property type="entry name" value="Aldolase class I"/>
    <property type="match status" value="1"/>
</dbReference>
<reference evidence="15 16" key="1">
    <citation type="journal article" date="2016" name="Front. Microbiol.">
        <title>Fuerstia marisgermanicae gen. nov., sp. nov., an Unusual Member of the Phylum Planctomycetes from the German Wadden Sea.</title>
        <authorList>
            <person name="Kohn T."/>
            <person name="Heuer A."/>
            <person name="Jogler M."/>
            <person name="Vollmers J."/>
            <person name="Boedeker C."/>
            <person name="Bunk B."/>
            <person name="Rast P."/>
            <person name="Borchert D."/>
            <person name="Glockner I."/>
            <person name="Freese H.M."/>
            <person name="Klenk H.P."/>
            <person name="Overmann J."/>
            <person name="Kaster A.K."/>
            <person name="Rohde M."/>
            <person name="Wiegand S."/>
            <person name="Jogler C."/>
        </authorList>
    </citation>
    <scope>NUCLEOTIDE SEQUENCE [LARGE SCALE GENOMIC DNA]</scope>
    <source>
        <strain evidence="15 16">NH11</strain>
    </source>
</reference>
<dbReference type="NCBIfam" id="NF004076">
    <property type="entry name" value="PRK05581.1-4"/>
    <property type="match status" value="1"/>
</dbReference>
<dbReference type="GO" id="GO:0005737">
    <property type="term" value="C:cytoplasm"/>
    <property type="evidence" value="ECO:0007669"/>
    <property type="project" value="UniProtKB-ARBA"/>
</dbReference>
<sequence length="232" mass="24897">MLQHLRQHRPVIAPSMLKCDFGNLQAEVDRIDAANLPLYHWDVMDGHFVPNLSYGAMLIAATRKRTSTPFDVHLMISDPAAYVDEYVKAGCEAITFHLEAVPEPRELLQAIRKQDVVAGLAINPNTPFEAAEPFLQDCDLLLVMSVNPGFGGQAFMPEVLPKIQQARKIAGDELLISVDGGVAAETISDCAVAGADIFVAGSSIFDHDDYGIAGARLVSQAGSHVSATAKGS</sequence>
<keyword evidence="13" id="KW-0862">Zinc</keyword>
<dbReference type="KEGG" id="fmr:Fuma_01231"/>
<dbReference type="InterPro" id="IPR011060">
    <property type="entry name" value="RibuloseP-bd_barrel"/>
</dbReference>
<dbReference type="PROSITE" id="PS01086">
    <property type="entry name" value="RIBUL_P_3_EPIMER_2"/>
    <property type="match status" value="1"/>
</dbReference>
<evidence type="ECO:0000256" key="10">
    <source>
        <dbReference type="HAMAP-Rule" id="MF_02227"/>
    </source>
</evidence>
<proteinExistence type="inferred from homology"/>
<comment type="function">
    <text evidence="10">Catalyzes the reversible epimerization of D-ribulose 5-phosphate to D-xylulose 5-phosphate.</text>
</comment>
<dbReference type="GO" id="GO:0046872">
    <property type="term" value="F:metal ion binding"/>
    <property type="evidence" value="ECO:0007669"/>
    <property type="project" value="UniProtKB-UniRule"/>
</dbReference>
<dbReference type="AlphaFoldDB" id="A0A1P8WC46"/>